<dbReference type="AlphaFoldDB" id="A0A7R6RBJ0"/>
<dbReference type="EMBL" id="AP022345">
    <property type="protein sequence ID" value="BBU69703.1"/>
    <property type="molecule type" value="Genomic_DNA"/>
</dbReference>
<dbReference type="OrthoDB" id="1949361at2"/>
<keyword evidence="1" id="KW-1133">Transmembrane helix</keyword>
<feature type="domain" description="Nucleoside transporter/FeoB GTPase Gate" evidence="2">
    <location>
        <begin position="19"/>
        <end position="105"/>
    </location>
</feature>
<protein>
    <recommendedName>
        <fullName evidence="2">Nucleoside transporter/FeoB GTPase Gate domain-containing protein</fullName>
    </recommendedName>
</protein>
<accession>A0A7R6RBJ0</accession>
<dbReference type="InterPro" id="IPR011642">
    <property type="entry name" value="Gate_dom"/>
</dbReference>
<feature type="transmembrane region" description="Helical" evidence="1">
    <location>
        <begin position="182"/>
        <end position="200"/>
    </location>
</feature>
<gene>
    <name evidence="3" type="ORF">ICHIAU1_19860</name>
</gene>
<dbReference type="PANTHER" id="PTHR35793">
    <property type="entry name" value="INNER MEMBRANE PROTEIN YJIG"/>
    <property type="match status" value="1"/>
</dbReference>
<feature type="transmembrane region" description="Helical" evidence="1">
    <location>
        <begin position="265"/>
        <end position="283"/>
    </location>
</feature>
<evidence type="ECO:0000313" key="3">
    <source>
        <dbReference type="EMBL" id="BBU69703.1"/>
    </source>
</evidence>
<feature type="transmembrane region" description="Helical" evidence="1">
    <location>
        <begin position="17"/>
        <end position="36"/>
    </location>
</feature>
<organism evidence="3 4">
    <name type="scientific">Fluviibacter phosphoraccumulans</name>
    <dbReference type="NCBI Taxonomy" id="1751046"/>
    <lineage>
        <taxon>Bacteria</taxon>
        <taxon>Pseudomonadati</taxon>
        <taxon>Pseudomonadota</taxon>
        <taxon>Betaproteobacteria</taxon>
        <taxon>Rhodocyclales</taxon>
        <taxon>Fluviibacteraceae</taxon>
        <taxon>Fluviibacter</taxon>
    </lineage>
</organism>
<evidence type="ECO:0000259" key="2">
    <source>
        <dbReference type="Pfam" id="PF07670"/>
    </source>
</evidence>
<keyword evidence="1" id="KW-0472">Membrane</keyword>
<evidence type="ECO:0000256" key="1">
    <source>
        <dbReference type="SAM" id="Phobius"/>
    </source>
</evidence>
<keyword evidence="4" id="KW-1185">Reference proteome</keyword>
<feature type="transmembrane region" description="Helical" evidence="1">
    <location>
        <begin position="56"/>
        <end position="82"/>
    </location>
</feature>
<evidence type="ECO:0000313" key="4">
    <source>
        <dbReference type="Proteomes" id="UP000463961"/>
    </source>
</evidence>
<dbReference type="InterPro" id="IPR052549">
    <property type="entry name" value="SpmB"/>
</dbReference>
<keyword evidence="1" id="KW-0812">Transmembrane</keyword>
<dbReference type="GO" id="GO:0005886">
    <property type="term" value="C:plasma membrane"/>
    <property type="evidence" value="ECO:0007669"/>
    <property type="project" value="TreeGrafter"/>
</dbReference>
<proteinExistence type="predicted"/>
<dbReference type="RefSeq" id="WP_162049611.1">
    <property type="nucleotide sequence ID" value="NZ_AP022345.1"/>
</dbReference>
<name>A0A7R6RBJ0_9RHOO</name>
<dbReference type="PANTHER" id="PTHR35793:SF2">
    <property type="entry name" value="INNER MEMBRANE PROTEIN YJIG"/>
    <property type="match status" value="1"/>
</dbReference>
<dbReference type="Pfam" id="PF07670">
    <property type="entry name" value="Gate"/>
    <property type="match status" value="1"/>
</dbReference>
<sequence>MELVDVILKAGRSAVELALFVLLPIMVVMLTIMRFLEAKGFLDWFVSKIAPVLRPFGLNGLSVFAALQVSFVSFAGPVATLTMMDQRGVSDRHIAASLAMVFSMAQANVLFPMTSMGLNFGFTIMMSVAGGLVAAASTYYLFGRALSTSEVFVDETLQHPVAEDAKGILDVINRAGAEAFKITLGSIPMLVLSMVAVYIFKNLGFIDWLTATLHTPLTFANINPNLVLPTFTKYFAGGTAMMGVMDDMIRMGEASPTLVNQSAGWLIHPFDLAGIAIFMSAGLRVAKVWRIAACGACIGIGLRTAAHNLFF</sequence>
<dbReference type="Proteomes" id="UP000463961">
    <property type="component" value="Chromosome"/>
</dbReference>
<reference evidence="4" key="1">
    <citation type="submission" date="2020-01" db="EMBL/GenBank/DDBJ databases">
        <title>Phosphoaccumulans saitamaens gen. nov., sp. nov., a polyphosphate accumulating bacterium isolated from surface river water.</title>
        <authorList>
            <person name="Watanabe K."/>
            <person name="Suda W."/>
        </authorList>
    </citation>
    <scope>NUCLEOTIDE SEQUENCE [LARGE SCALE GENOMIC DNA]</scope>
    <source>
        <strain evidence="4">ICHIAU1</strain>
    </source>
</reference>
<feature type="transmembrane region" description="Helical" evidence="1">
    <location>
        <begin position="120"/>
        <end position="142"/>
    </location>
</feature>
<feature type="transmembrane region" description="Helical" evidence="1">
    <location>
        <begin position="94"/>
        <end position="114"/>
    </location>
</feature>